<evidence type="ECO:0000256" key="1">
    <source>
        <dbReference type="SAM" id="MobiDB-lite"/>
    </source>
</evidence>
<gene>
    <name evidence="2" type="ORF">M404DRAFT_991668</name>
</gene>
<keyword evidence="3" id="KW-1185">Reference proteome</keyword>
<dbReference type="EMBL" id="KN831944">
    <property type="protein sequence ID" value="KIO14933.1"/>
    <property type="molecule type" value="Genomic_DNA"/>
</dbReference>
<dbReference type="InParanoid" id="A0A0C3K0L5"/>
<reference evidence="2 3" key="1">
    <citation type="submission" date="2014-04" db="EMBL/GenBank/DDBJ databases">
        <authorList>
            <consortium name="DOE Joint Genome Institute"/>
            <person name="Kuo A."/>
            <person name="Kohler A."/>
            <person name="Costa M.D."/>
            <person name="Nagy L.G."/>
            <person name="Floudas D."/>
            <person name="Copeland A."/>
            <person name="Barry K.W."/>
            <person name="Cichocki N."/>
            <person name="Veneault-Fourrey C."/>
            <person name="LaButti K."/>
            <person name="Lindquist E.A."/>
            <person name="Lipzen A."/>
            <person name="Lundell T."/>
            <person name="Morin E."/>
            <person name="Murat C."/>
            <person name="Sun H."/>
            <person name="Tunlid A."/>
            <person name="Henrissat B."/>
            <person name="Grigoriev I.V."/>
            <person name="Hibbett D.S."/>
            <person name="Martin F."/>
            <person name="Nordberg H.P."/>
            <person name="Cantor M.N."/>
            <person name="Hua S.X."/>
        </authorList>
    </citation>
    <scope>NUCLEOTIDE SEQUENCE [LARGE SCALE GENOMIC DNA]</scope>
    <source>
        <strain evidence="2 3">Marx 270</strain>
    </source>
</reference>
<accession>A0A0C3K0L5</accession>
<name>A0A0C3K0L5_PISTI</name>
<dbReference type="Proteomes" id="UP000054217">
    <property type="component" value="Unassembled WGS sequence"/>
</dbReference>
<proteinExistence type="predicted"/>
<dbReference type="AlphaFoldDB" id="A0A0C3K0L5"/>
<dbReference type="OrthoDB" id="10455984at2759"/>
<sequence>MFVFAHDVTCRRDSLASPPPPTTLLLHEPRRTDYYYFYLLDVQRANSLMTMDRNNGGERTPRSSRLSVVYGSARSQRGSRVTPVPTSGWIF</sequence>
<protein>
    <submittedName>
        <fullName evidence="2">Uncharacterized protein</fullName>
    </submittedName>
</protein>
<feature type="region of interest" description="Disordered" evidence="1">
    <location>
        <begin position="52"/>
        <end position="71"/>
    </location>
</feature>
<evidence type="ECO:0000313" key="3">
    <source>
        <dbReference type="Proteomes" id="UP000054217"/>
    </source>
</evidence>
<dbReference type="HOGENOM" id="CLU_2427902_0_0_1"/>
<feature type="non-terminal residue" evidence="2">
    <location>
        <position position="1"/>
    </location>
</feature>
<evidence type="ECO:0000313" key="2">
    <source>
        <dbReference type="EMBL" id="KIO14933.1"/>
    </source>
</evidence>
<organism evidence="2 3">
    <name type="scientific">Pisolithus tinctorius Marx 270</name>
    <dbReference type="NCBI Taxonomy" id="870435"/>
    <lineage>
        <taxon>Eukaryota</taxon>
        <taxon>Fungi</taxon>
        <taxon>Dikarya</taxon>
        <taxon>Basidiomycota</taxon>
        <taxon>Agaricomycotina</taxon>
        <taxon>Agaricomycetes</taxon>
        <taxon>Agaricomycetidae</taxon>
        <taxon>Boletales</taxon>
        <taxon>Sclerodermatineae</taxon>
        <taxon>Pisolithaceae</taxon>
        <taxon>Pisolithus</taxon>
    </lineage>
</organism>
<reference evidence="3" key="2">
    <citation type="submission" date="2015-01" db="EMBL/GenBank/DDBJ databases">
        <title>Evolutionary Origins and Diversification of the Mycorrhizal Mutualists.</title>
        <authorList>
            <consortium name="DOE Joint Genome Institute"/>
            <consortium name="Mycorrhizal Genomics Consortium"/>
            <person name="Kohler A."/>
            <person name="Kuo A."/>
            <person name="Nagy L.G."/>
            <person name="Floudas D."/>
            <person name="Copeland A."/>
            <person name="Barry K.W."/>
            <person name="Cichocki N."/>
            <person name="Veneault-Fourrey C."/>
            <person name="LaButti K."/>
            <person name="Lindquist E.A."/>
            <person name="Lipzen A."/>
            <person name="Lundell T."/>
            <person name="Morin E."/>
            <person name="Murat C."/>
            <person name="Riley R."/>
            <person name="Ohm R."/>
            <person name="Sun H."/>
            <person name="Tunlid A."/>
            <person name="Henrissat B."/>
            <person name="Grigoriev I.V."/>
            <person name="Hibbett D.S."/>
            <person name="Martin F."/>
        </authorList>
    </citation>
    <scope>NUCLEOTIDE SEQUENCE [LARGE SCALE GENOMIC DNA]</scope>
    <source>
        <strain evidence="3">Marx 270</strain>
    </source>
</reference>